<protein>
    <submittedName>
        <fullName evidence="1">ThiS family, putative</fullName>
    </submittedName>
</protein>
<dbReference type="Gene3D" id="3.10.20.30">
    <property type="match status" value="1"/>
</dbReference>
<dbReference type="SUPFAM" id="SSF54285">
    <property type="entry name" value="MoaD/ThiS"/>
    <property type="match status" value="1"/>
</dbReference>
<dbReference type="InterPro" id="IPR016155">
    <property type="entry name" value="Mopterin_synth/thiamin_S_b"/>
</dbReference>
<proteinExistence type="predicted"/>
<dbReference type="OrthoDB" id="90908at2157"/>
<gene>
    <name evidence="1" type="ordered locus">PYCH_06870</name>
</gene>
<dbReference type="AlphaFoldDB" id="F8AIK9"/>
<evidence type="ECO:0000313" key="1">
    <source>
        <dbReference type="EMBL" id="AEH24375.1"/>
    </source>
</evidence>
<name>F8AIK9_PYRYC</name>
<dbReference type="InterPro" id="IPR012675">
    <property type="entry name" value="Beta-grasp_dom_sf"/>
</dbReference>
<organism evidence="1 2">
    <name type="scientific">Pyrococcus yayanosii (strain CH1 / JCM 16557)</name>
    <dbReference type="NCBI Taxonomy" id="529709"/>
    <lineage>
        <taxon>Archaea</taxon>
        <taxon>Methanobacteriati</taxon>
        <taxon>Methanobacteriota</taxon>
        <taxon>Thermococci</taxon>
        <taxon>Thermococcales</taxon>
        <taxon>Thermococcaceae</taxon>
        <taxon>Pyrococcus</taxon>
    </lineage>
</organism>
<dbReference type="EMBL" id="CP002779">
    <property type="protein sequence ID" value="AEH24375.1"/>
    <property type="molecule type" value="Genomic_DNA"/>
</dbReference>
<evidence type="ECO:0000313" key="2">
    <source>
        <dbReference type="Proteomes" id="UP000008386"/>
    </source>
</evidence>
<dbReference type="KEGG" id="pya:PYCH_06870"/>
<dbReference type="STRING" id="529709.PYCH_06870"/>
<dbReference type="Proteomes" id="UP000008386">
    <property type="component" value="Chromosome"/>
</dbReference>
<dbReference type="RefSeq" id="WP_013905432.1">
    <property type="nucleotide sequence ID" value="NC_015680.1"/>
</dbReference>
<dbReference type="HOGENOM" id="CLU_114601_5_2_2"/>
<dbReference type="GeneID" id="10837263"/>
<dbReference type="eggNOG" id="arCOG00535">
    <property type="taxonomic scope" value="Archaea"/>
</dbReference>
<keyword evidence="2" id="KW-1185">Reference proteome</keyword>
<sequence length="73" mass="8080">MKVVLILYGELALKFSPRSEVEVEEGTTIGELLRKLGISAEEHHILVNEKKVSEDHVLKEGDIVKLLPVVFGG</sequence>
<reference evidence="1 2" key="1">
    <citation type="journal article" date="2011" name="J. Bacteriol.">
        <title>Complete genome sequence of the obligate piezophilic hyperthermophilic archaeon Pyrococcus yayanosii CH1.</title>
        <authorList>
            <person name="Jun X."/>
            <person name="Lupeng L."/>
            <person name="Minjuan X."/>
            <person name="Oger P."/>
            <person name="Fengping W."/>
            <person name="Jebbar M."/>
            <person name="Xiang X."/>
        </authorList>
    </citation>
    <scope>NUCLEOTIDE SEQUENCE [LARGE SCALE GENOMIC DNA]</scope>
    <source>
        <strain evidence="2">CH1 / JCM 16557</strain>
    </source>
</reference>
<dbReference type="InterPro" id="IPR003749">
    <property type="entry name" value="ThiS/MoaD-like"/>
</dbReference>
<dbReference type="CDD" id="cd17040">
    <property type="entry name" value="Ubl_MoaD_like"/>
    <property type="match status" value="1"/>
</dbReference>
<dbReference type="Pfam" id="PF02597">
    <property type="entry name" value="ThiS"/>
    <property type="match status" value="1"/>
</dbReference>
<accession>F8AIK9</accession>